<dbReference type="Proteomes" id="UP000034264">
    <property type="component" value="Unassembled WGS sequence"/>
</dbReference>
<evidence type="ECO:0000256" key="1">
    <source>
        <dbReference type="ARBA" id="ARBA00022598"/>
    </source>
</evidence>
<keyword evidence="3" id="KW-0067">ATP-binding</keyword>
<keyword evidence="1" id="KW-0436">Ligase</keyword>
<dbReference type="InterPro" id="IPR045864">
    <property type="entry name" value="aa-tRNA-synth_II/BPL/LPL"/>
</dbReference>
<evidence type="ECO:0000313" key="7">
    <source>
        <dbReference type="EMBL" id="KKU01580.1"/>
    </source>
</evidence>
<dbReference type="AlphaFoldDB" id="A0A0G1PYW2"/>
<proteinExistence type="predicted"/>
<evidence type="ECO:0000256" key="4">
    <source>
        <dbReference type="ARBA" id="ARBA00022917"/>
    </source>
</evidence>
<evidence type="ECO:0000256" key="5">
    <source>
        <dbReference type="ARBA" id="ARBA00023146"/>
    </source>
</evidence>
<evidence type="ECO:0000313" key="8">
    <source>
        <dbReference type="Proteomes" id="UP000034264"/>
    </source>
</evidence>
<dbReference type="InterPro" id="IPR004364">
    <property type="entry name" value="Aa-tRNA-synt_II"/>
</dbReference>
<dbReference type="SUPFAM" id="SSF55681">
    <property type="entry name" value="Class II aaRS and biotin synthetases"/>
    <property type="match status" value="1"/>
</dbReference>
<dbReference type="Gene3D" id="3.30.930.10">
    <property type="entry name" value="Bira Bifunctional Protein, Domain 2"/>
    <property type="match status" value="1"/>
</dbReference>
<dbReference type="PANTHER" id="PTHR22594:SF34">
    <property type="entry name" value="ASPARAGINE--TRNA LIGASE, MITOCHONDRIAL-RELATED"/>
    <property type="match status" value="1"/>
</dbReference>
<name>A0A0G1PYW2_9BACT</name>
<dbReference type="GO" id="GO:0005524">
    <property type="term" value="F:ATP binding"/>
    <property type="evidence" value="ECO:0007669"/>
    <property type="project" value="UniProtKB-KW"/>
</dbReference>
<feature type="domain" description="MGS-like" evidence="6">
    <location>
        <begin position="359"/>
        <end position="488"/>
    </location>
</feature>
<dbReference type="PANTHER" id="PTHR22594">
    <property type="entry name" value="ASPARTYL/LYSYL-TRNA SYNTHETASE"/>
    <property type="match status" value="1"/>
</dbReference>
<dbReference type="InterPro" id="IPR011607">
    <property type="entry name" value="MGS-like_dom"/>
</dbReference>
<evidence type="ECO:0000259" key="6">
    <source>
        <dbReference type="PROSITE" id="PS51855"/>
    </source>
</evidence>
<dbReference type="Pfam" id="PF02142">
    <property type="entry name" value="MGS"/>
    <property type="match status" value="1"/>
</dbReference>
<protein>
    <submittedName>
        <fullName evidence="7">Asparaginyl-tRNA synthetase</fullName>
    </submittedName>
</protein>
<dbReference type="EMBL" id="LCKS01000019">
    <property type="protein sequence ID" value="KKU01580.1"/>
    <property type="molecule type" value="Genomic_DNA"/>
</dbReference>
<comment type="caution">
    <text evidence="7">The sequence shown here is derived from an EMBL/GenBank/DDBJ whole genome shotgun (WGS) entry which is preliminary data.</text>
</comment>
<dbReference type="SMART" id="SM00851">
    <property type="entry name" value="MGS"/>
    <property type="match status" value="1"/>
</dbReference>
<keyword evidence="4" id="KW-0648">Protein biosynthesis</keyword>
<keyword evidence="2" id="KW-0547">Nucleotide-binding</keyword>
<gene>
    <name evidence="7" type="ORF">UX05_C0019G0004</name>
</gene>
<dbReference type="Pfam" id="PF00152">
    <property type="entry name" value="tRNA-synt_2"/>
    <property type="match status" value="1"/>
</dbReference>
<dbReference type="GO" id="GO:0004812">
    <property type="term" value="F:aminoacyl-tRNA ligase activity"/>
    <property type="evidence" value="ECO:0007669"/>
    <property type="project" value="UniProtKB-KW"/>
</dbReference>
<sequence length="488" mass="55212">MTDQESSQNLIGINSSIFYGTIDHFKKIGLQYADVPAIVGITGACENVDTLFKVGNRLNLPLFFTQTGQLALEQVLQNSHGAYTIIHSGRDEEIEDERHLRQFRLTEEEFDCTLAGMTRETYDEEKMFLALLTHIEKATKAMISAVIANHQKVLTSKYKRDPGILREIAVRPYLRIAYEEAIDLLHRAGYSDLVFGSDLEAEHEAKIVELVNLRAKSYGASIDRFSPVLIMRYPKEIKFFNMKVSSQDPRVVLSADCIFPYSGEGVGSAVREHDGIKLIVRLLTSNMYRLHEQRGGKYEDFRWYTEDMILAQKTLPHAGYGIGNERVIQFILGSSDIRKCSLFSLMSQQTGDWNLGRRGVLPMIEHRKTVLLSVGREENKQKLLIYLKKIKHNGHILYTTNQTHIFLEKYGVPSTRVYKISEAGKPNLGDLLKKDMFDLIINIPTGTKTTTGESTDGQLIRQAAIDTGTTLVTDMNIAQSLLDKLAHF</sequence>
<dbReference type="SUPFAM" id="SSF52335">
    <property type="entry name" value="Methylglyoxal synthase-like"/>
    <property type="match status" value="1"/>
</dbReference>
<evidence type="ECO:0000256" key="2">
    <source>
        <dbReference type="ARBA" id="ARBA00022741"/>
    </source>
</evidence>
<organism evidence="7 8">
    <name type="scientific">Candidatus Amesbacteria bacterium GW2011_GWC2_45_19</name>
    <dbReference type="NCBI Taxonomy" id="1618366"/>
    <lineage>
        <taxon>Bacteria</taxon>
        <taxon>Candidatus Amesiibacteriota</taxon>
    </lineage>
</organism>
<accession>A0A0G1PYW2</accession>
<dbReference type="GO" id="GO:0006421">
    <property type="term" value="P:asparaginyl-tRNA aminoacylation"/>
    <property type="evidence" value="ECO:0007669"/>
    <property type="project" value="TreeGrafter"/>
</dbReference>
<dbReference type="InterPro" id="IPR036914">
    <property type="entry name" value="MGS-like_dom_sf"/>
</dbReference>
<evidence type="ECO:0000256" key="3">
    <source>
        <dbReference type="ARBA" id="ARBA00022840"/>
    </source>
</evidence>
<dbReference type="Gene3D" id="3.40.50.1380">
    <property type="entry name" value="Methylglyoxal synthase-like domain"/>
    <property type="match status" value="1"/>
</dbReference>
<dbReference type="PROSITE" id="PS51855">
    <property type="entry name" value="MGS"/>
    <property type="match status" value="1"/>
</dbReference>
<reference evidence="7 8" key="1">
    <citation type="journal article" date="2015" name="Nature">
        <title>rRNA introns, odd ribosomes, and small enigmatic genomes across a large radiation of phyla.</title>
        <authorList>
            <person name="Brown C.T."/>
            <person name="Hug L.A."/>
            <person name="Thomas B.C."/>
            <person name="Sharon I."/>
            <person name="Castelle C.J."/>
            <person name="Singh A."/>
            <person name="Wilkins M.J."/>
            <person name="Williams K.H."/>
            <person name="Banfield J.F."/>
        </authorList>
    </citation>
    <scope>NUCLEOTIDE SEQUENCE [LARGE SCALE GENOMIC DNA]</scope>
</reference>
<keyword evidence="5 7" id="KW-0030">Aminoacyl-tRNA synthetase</keyword>